<gene>
    <name evidence="4" type="ORF">CBE85_17330</name>
    <name evidence="5" type="ORF">CPI82_17045</name>
    <name evidence="7" type="ORF">EJ062_12605</name>
    <name evidence="3" type="ORF">G3N53_14015</name>
    <name evidence="6" type="ORF">J6E47_20450</name>
    <name evidence="2" type="ORF">LV35_02970</name>
</gene>
<evidence type="ECO:0000313" key="6">
    <source>
        <dbReference type="EMBL" id="QTK45551.1"/>
    </source>
</evidence>
<reference evidence="2 8" key="2">
    <citation type="submission" date="2016-01" db="EMBL/GenBank/DDBJ databases">
        <title>Draft sequences of Acinetobacter baumannii isolates from wounded military personnel.</title>
        <authorList>
            <person name="Arivett B.A."/>
            <person name="Fiester S.E."/>
            <person name="Ream D.C."/>
            <person name="Actis L.A."/>
        </authorList>
    </citation>
    <scope>NUCLEOTIDE SEQUENCE [LARGE SCALE GENOMIC DNA]</scope>
    <source>
        <strain evidence="2 8">AB2828</strain>
    </source>
</reference>
<accession>A0A090BGC4</accession>
<dbReference type="Proteomes" id="UP000470018">
    <property type="component" value="Unassembled WGS sequence"/>
</dbReference>
<reference evidence="1" key="1">
    <citation type="submission" date="2015-09" db="EMBL/GenBank/DDBJ databases">
        <title>Conjugative plasmids carrying the sulphonamide resistance gene sul2.</title>
        <authorList>
            <person name="Hamidian M."/>
            <person name="Holt K.E."/>
            <person name="Pickard D."/>
            <person name="Hall R.M."/>
        </authorList>
    </citation>
    <scope>NUCLEOTIDE SEQUENCE</scope>
    <source>
        <strain evidence="1">D4</strain>
        <plasmid evidence="1">pD4</plasmid>
    </source>
</reference>
<evidence type="ECO:0000313" key="5">
    <source>
        <dbReference type="EMBL" id="PHQ01553.1"/>
    </source>
</evidence>
<protein>
    <submittedName>
        <fullName evidence="4">Uncharacterized protein</fullName>
    </submittedName>
</protein>
<dbReference type="EMBL" id="CP072271">
    <property type="protein sequence ID" value="QTK45551.1"/>
    <property type="molecule type" value="Genomic_DNA"/>
</dbReference>
<organism evidence="4 9">
    <name type="scientific">Acinetobacter baumannii</name>
    <dbReference type="NCBI Taxonomy" id="470"/>
    <lineage>
        <taxon>Bacteria</taxon>
        <taxon>Pseudomonadati</taxon>
        <taxon>Pseudomonadota</taxon>
        <taxon>Gammaproteobacteria</taxon>
        <taxon>Moraxellales</taxon>
        <taxon>Moraxellaceae</taxon>
        <taxon>Acinetobacter</taxon>
        <taxon>Acinetobacter calcoaceticus/baumannii complex</taxon>
    </lineage>
</organism>
<geneLocation type="plasmid" evidence="6 13">
    <name>p1KSK6</name>
</geneLocation>
<evidence type="ECO:0000313" key="7">
    <source>
        <dbReference type="EMBL" id="RTQ76317.1"/>
    </source>
</evidence>
<dbReference type="EMBL" id="NGKM01000024">
    <property type="protein sequence ID" value="OWK65265.1"/>
    <property type="molecule type" value="Genomic_DNA"/>
</dbReference>
<dbReference type="Proteomes" id="UP000076296">
    <property type="component" value="Unassembled WGS sequence"/>
</dbReference>
<dbReference type="EMBL" id="LRDT01000038">
    <property type="protein sequence ID" value="KZA13979.1"/>
    <property type="molecule type" value="Genomic_DNA"/>
</dbReference>
<dbReference type="Proteomes" id="UP000664966">
    <property type="component" value="Plasmid p1KSK6"/>
</dbReference>
<evidence type="ECO:0000313" key="13">
    <source>
        <dbReference type="Proteomes" id="UP000664966"/>
    </source>
</evidence>
<dbReference type="Proteomes" id="UP000197394">
    <property type="component" value="Unassembled WGS sequence"/>
</dbReference>
<name>A0A090BGC4_ACIBA</name>
<dbReference type="Proteomes" id="UP000268239">
    <property type="component" value="Unassembled WGS sequence"/>
</dbReference>
<reference evidence="7 11" key="5">
    <citation type="submission" date="2018-12" db="EMBL/GenBank/DDBJ databases">
        <title>Draft Genome Sequences Human Pathogenic Acinetobacter baumannii Strains.</title>
        <authorList>
            <person name="Madhi M."/>
            <person name="Ronco T."/>
            <person name="Olsen R.H."/>
            <person name="Hassani A."/>
        </authorList>
    </citation>
    <scope>NUCLEOTIDE SEQUENCE [LARGE SCALE GENOMIC DNA]</scope>
    <source>
        <strain evidence="7 11">AB3</strain>
    </source>
</reference>
<reference evidence="3 12" key="6">
    <citation type="submission" date="2020-02" db="EMBL/GenBank/DDBJ databases">
        <title>Whole genome shot-gun sequencing of clinical Carbapenem resistant A. baumannii.</title>
        <authorList>
            <person name="Veeraraghavan B."/>
            <person name="Mathur P."/>
            <person name="Vijayakumar S."/>
            <person name="Vasudevan K."/>
            <person name="Lincy M."/>
            <person name="Kirubananthan A."/>
        </authorList>
    </citation>
    <scope>NUCLEOTIDE SEQUENCE [LARGE SCALE GENOMIC DNA]</scope>
    <source>
        <strain evidence="3 12">SP816</strain>
    </source>
</reference>
<evidence type="ECO:0000313" key="12">
    <source>
        <dbReference type="Proteomes" id="UP000470018"/>
    </source>
</evidence>
<evidence type="ECO:0000313" key="3">
    <source>
        <dbReference type="EMBL" id="NDW42188.1"/>
    </source>
</evidence>
<dbReference type="EMBL" id="RXLU01000071">
    <property type="protein sequence ID" value="RTQ76317.1"/>
    <property type="molecule type" value="Genomic_DNA"/>
</dbReference>
<evidence type="ECO:0000313" key="9">
    <source>
        <dbReference type="Proteomes" id="UP000197394"/>
    </source>
</evidence>
<evidence type="ECO:0000313" key="11">
    <source>
        <dbReference type="Proteomes" id="UP000268239"/>
    </source>
</evidence>
<evidence type="ECO:0000313" key="1">
    <source>
        <dbReference type="EMBL" id="ALG88281.1"/>
    </source>
</evidence>
<evidence type="ECO:0000313" key="2">
    <source>
        <dbReference type="EMBL" id="KZA13979.1"/>
    </source>
</evidence>
<evidence type="ECO:0000313" key="10">
    <source>
        <dbReference type="Proteomes" id="UP000223291"/>
    </source>
</evidence>
<dbReference type="EMBL" id="JAAGTY010000015">
    <property type="protein sequence ID" value="NDW42188.1"/>
    <property type="molecule type" value="Genomic_DNA"/>
</dbReference>
<dbReference type="PATRIC" id="fig|470.1369.peg.3703"/>
<reference evidence="5 10" key="4">
    <citation type="submission" date="2017-09" db="EMBL/GenBank/DDBJ databases">
        <title>Draft genome of Acinetobacter baumannii strain I43, a mercury resistant bacteria.</title>
        <authorList>
            <person name="Siqueira K.A."/>
            <person name="Mello I.S."/>
            <person name="Mendes T.A."/>
            <person name="Soares M.A."/>
        </authorList>
    </citation>
    <scope>NUCLEOTIDE SEQUENCE [LARGE SCALE GENOMIC DNA]</scope>
    <source>
        <strain evidence="5 10">I43</strain>
    </source>
</reference>
<dbReference type="RefSeq" id="WP_000594604.1">
    <property type="nucleotide sequence ID" value="NZ_AP014650.1"/>
</dbReference>
<evidence type="ECO:0000313" key="8">
    <source>
        <dbReference type="Proteomes" id="UP000076296"/>
    </source>
</evidence>
<proteinExistence type="predicted"/>
<reference evidence="6" key="7">
    <citation type="submission" date="2021-03" db="EMBL/GenBank/DDBJ databases">
        <title>Complete genome sequencing of Acinetobacter baumannii.</title>
        <authorList>
            <person name="Yadav B."/>
            <person name="Makwana N."/>
            <person name="Kharat A.S."/>
            <person name="Veeraraghavan B."/>
            <person name="Vijayakumar S."/>
            <person name="Priya M."/>
        </authorList>
    </citation>
    <scope>NUCLEOTIDE SEQUENCE</scope>
    <source>
        <strain evidence="6">KSK6</strain>
        <plasmid evidence="6">p1KSK6</plasmid>
    </source>
</reference>
<dbReference type="EMBL" id="NXDV01000016">
    <property type="protein sequence ID" value="PHQ01553.1"/>
    <property type="molecule type" value="Genomic_DNA"/>
</dbReference>
<sequence length="458" mass="52373">MIKNNDLDNLKNLNRNIIQNKPNSAPATPQRLFVYLDGIAQNNDGHDYAYGTNVLTNEKVKVRLTTIDERIDDLVDSGRAKNRQQVASQVTNQYQNSANPRQSLKARLNSNVVVLSFDQSFEIKSEDNYRSYRSHWAESVTSNPSSQLITAPVHIQFVNNQRPFGRVEILEENFKIDIGSSKENIKDAFLKSLVHQDEFSAERSGSLNYILRYKDTNEPIYQGSLQTFLQQVSVGPDRSIRIPADINTTLNNLMSKPLTTQDFTPDDSMMFNHDLNRILVNRFLGVEFSQKLETSNPQLQDNLRLISGKLKKGEIYLDAYSTQNIFFGRDTLKTYQAKANRNSSPLKIYTVTDMHNEQPVYQKGYIHSLVGIDRHSDTLAPFVTFSSTTDPMAVSKKIQDLNINEENLKRTIYLKEEFQKHPLPNSAAPVVDKERASINRIREEMQNQSNNSINFNNI</sequence>
<dbReference type="Proteomes" id="UP000223291">
    <property type="component" value="Unassembled WGS sequence"/>
</dbReference>
<geneLocation type="plasmid" evidence="1">
    <name>pD4</name>
</geneLocation>
<reference evidence="4 9" key="3">
    <citation type="submission" date="2017-05" db="EMBL/GenBank/DDBJ databases">
        <title>Draft genome sequence of MDR A. baumannii AB360.</title>
        <authorList>
            <person name="Wareham D.W."/>
            <person name="Bean D.C."/>
        </authorList>
    </citation>
    <scope>NUCLEOTIDE SEQUENCE [LARGE SCALE GENOMIC DNA]</scope>
    <source>
        <strain evidence="4 9">AB360</strain>
    </source>
</reference>
<dbReference type="EMBL" id="KT779035">
    <property type="protein sequence ID" value="ALG88281.1"/>
    <property type="molecule type" value="Genomic_DNA"/>
</dbReference>
<dbReference type="AlphaFoldDB" id="A0A090BGC4"/>
<keyword evidence="1" id="KW-0614">Plasmid</keyword>
<evidence type="ECO:0000313" key="4">
    <source>
        <dbReference type="EMBL" id="OWK65265.1"/>
    </source>
</evidence>